<reference evidence="2" key="1">
    <citation type="submission" date="2024-03" db="EMBL/GenBank/DDBJ databases">
        <title>WGS assembly of Saponaria officinalis var. Norfolk2.</title>
        <authorList>
            <person name="Jenkins J."/>
            <person name="Shu S."/>
            <person name="Grimwood J."/>
            <person name="Barry K."/>
            <person name="Goodstein D."/>
            <person name="Schmutz J."/>
            <person name="Leebens-Mack J."/>
            <person name="Osbourn A."/>
        </authorList>
    </citation>
    <scope>NUCLEOTIDE SEQUENCE [LARGE SCALE GENOMIC DNA]</scope>
    <source>
        <strain evidence="2">JIC</strain>
    </source>
</reference>
<dbReference type="EMBL" id="JBDFQZ010000005">
    <property type="protein sequence ID" value="KAK9725554.1"/>
    <property type="molecule type" value="Genomic_DNA"/>
</dbReference>
<dbReference type="Proteomes" id="UP001443914">
    <property type="component" value="Unassembled WGS sequence"/>
</dbReference>
<feature type="transmembrane region" description="Helical" evidence="1">
    <location>
        <begin position="39"/>
        <end position="57"/>
    </location>
</feature>
<keyword evidence="1" id="KW-1133">Transmembrane helix</keyword>
<keyword evidence="3" id="KW-1185">Reference proteome</keyword>
<gene>
    <name evidence="2" type="ORF">RND81_05G153200</name>
</gene>
<keyword evidence="1" id="KW-0472">Membrane</keyword>
<organism evidence="2 3">
    <name type="scientific">Saponaria officinalis</name>
    <name type="common">Common soapwort</name>
    <name type="synonym">Lychnis saponaria</name>
    <dbReference type="NCBI Taxonomy" id="3572"/>
    <lineage>
        <taxon>Eukaryota</taxon>
        <taxon>Viridiplantae</taxon>
        <taxon>Streptophyta</taxon>
        <taxon>Embryophyta</taxon>
        <taxon>Tracheophyta</taxon>
        <taxon>Spermatophyta</taxon>
        <taxon>Magnoliopsida</taxon>
        <taxon>eudicotyledons</taxon>
        <taxon>Gunneridae</taxon>
        <taxon>Pentapetalae</taxon>
        <taxon>Caryophyllales</taxon>
        <taxon>Caryophyllaceae</taxon>
        <taxon>Caryophylleae</taxon>
        <taxon>Saponaria</taxon>
    </lineage>
</organism>
<name>A0AAW1L188_SAPOF</name>
<protein>
    <submittedName>
        <fullName evidence="2">Uncharacterized protein</fullName>
    </submittedName>
</protein>
<proteinExistence type="predicted"/>
<dbReference type="AlphaFoldDB" id="A0AAW1L188"/>
<feature type="transmembrane region" description="Helical" evidence="1">
    <location>
        <begin position="12"/>
        <end position="34"/>
    </location>
</feature>
<evidence type="ECO:0000313" key="3">
    <source>
        <dbReference type="Proteomes" id="UP001443914"/>
    </source>
</evidence>
<keyword evidence="1" id="KW-0812">Transmembrane</keyword>
<evidence type="ECO:0000256" key="1">
    <source>
        <dbReference type="SAM" id="Phobius"/>
    </source>
</evidence>
<evidence type="ECO:0000313" key="2">
    <source>
        <dbReference type="EMBL" id="KAK9725554.1"/>
    </source>
</evidence>
<accession>A0AAW1L188</accession>
<sequence length="317" mass="34561">MLRLLCNGWGFGYVGCALKLIVYVLNVGIVGSILLRLRIVVMALSAFLFLIFQDLLFPSSSVLSFDVGVEPVGWTISLLDRLFSLRLRSVKSIPPKCRLGFARVLKGALDGVAASPGDLSCWIRLFVLPLCILKTFSLRSNLECRTAVRRQRQEESITSAILAWGMPGGSLQLMQATLDEVPPSFHMEEDLDLSELNIRQCRRKICDGHYIAAVRVLSSSGITPYSNATLVALHDKHPVAPSPSLPPFPVDHHPLVASSAVVLDIIKSFPSGTSCGRDGFRAQHLMDCLSGAVVAISDDLTASIARVVNFFLEGRCP</sequence>
<comment type="caution">
    <text evidence="2">The sequence shown here is derived from an EMBL/GenBank/DDBJ whole genome shotgun (WGS) entry which is preliminary data.</text>
</comment>